<evidence type="ECO:0000313" key="9">
    <source>
        <dbReference type="Proteomes" id="UP001589818"/>
    </source>
</evidence>
<evidence type="ECO:0000256" key="5">
    <source>
        <dbReference type="ARBA" id="ARBA00023136"/>
    </source>
</evidence>
<gene>
    <name evidence="8" type="ORF">ACFFJ8_18375</name>
</gene>
<evidence type="ECO:0000256" key="6">
    <source>
        <dbReference type="SAM" id="Phobius"/>
    </source>
</evidence>
<name>A0ABV6JBP5_9BACL</name>
<keyword evidence="3 6" id="KW-0812">Transmembrane</keyword>
<evidence type="ECO:0000313" key="8">
    <source>
        <dbReference type="EMBL" id="MFC0393331.1"/>
    </source>
</evidence>
<feature type="transmembrane region" description="Helical" evidence="6">
    <location>
        <begin position="43"/>
        <end position="63"/>
    </location>
</feature>
<organism evidence="8 9">
    <name type="scientific">Paenibacillus mendelii</name>
    <dbReference type="NCBI Taxonomy" id="206163"/>
    <lineage>
        <taxon>Bacteria</taxon>
        <taxon>Bacillati</taxon>
        <taxon>Bacillota</taxon>
        <taxon>Bacilli</taxon>
        <taxon>Bacillales</taxon>
        <taxon>Paenibacillaceae</taxon>
        <taxon>Paenibacillus</taxon>
    </lineage>
</organism>
<evidence type="ECO:0000256" key="4">
    <source>
        <dbReference type="ARBA" id="ARBA00022989"/>
    </source>
</evidence>
<dbReference type="Pfam" id="PF13396">
    <property type="entry name" value="PLDc_N"/>
    <property type="match status" value="1"/>
</dbReference>
<keyword evidence="2" id="KW-1003">Cell membrane</keyword>
<comment type="subcellular location">
    <subcellularLocation>
        <location evidence="1">Cell membrane</location>
        <topology evidence="1">Multi-pass membrane protein</topology>
    </subcellularLocation>
</comment>
<evidence type="ECO:0000259" key="7">
    <source>
        <dbReference type="Pfam" id="PF13396"/>
    </source>
</evidence>
<keyword evidence="4 6" id="KW-1133">Transmembrane helix</keyword>
<protein>
    <submittedName>
        <fullName evidence="8">PLD nuclease N-terminal domain-containing protein</fullName>
    </submittedName>
</protein>
<evidence type="ECO:0000256" key="2">
    <source>
        <dbReference type="ARBA" id="ARBA00022475"/>
    </source>
</evidence>
<dbReference type="EMBL" id="JBHLVF010000033">
    <property type="protein sequence ID" value="MFC0393331.1"/>
    <property type="molecule type" value="Genomic_DNA"/>
</dbReference>
<reference evidence="8 9" key="1">
    <citation type="submission" date="2024-09" db="EMBL/GenBank/DDBJ databases">
        <authorList>
            <person name="Sun Q."/>
            <person name="Mori K."/>
        </authorList>
    </citation>
    <scope>NUCLEOTIDE SEQUENCE [LARGE SCALE GENOMIC DNA]</scope>
    <source>
        <strain evidence="8 9">CCM 4839</strain>
    </source>
</reference>
<feature type="transmembrane region" description="Helical" evidence="6">
    <location>
        <begin position="12"/>
        <end position="31"/>
    </location>
</feature>
<accession>A0ABV6JBP5</accession>
<feature type="domain" description="Cardiolipin synthase N-terminal" evidence="7">
    <location>
        <begin position="24"/>
        <end position="65"/>
    </location>
</feature>
<dbReference type="Proteomes" id="UP001589818">
    <property type="component" value="Unassembled WGS sequence"/>
</dbReference>
<sequence>MMDQLTNTQLWTILGPVLALQLLLMIIALVVCIRTEETRGPRWMWVLIILFGNLIGSILFFIFGRKLAS</sequence>
<keyword evidence="9" id="KW-1185">Reference proteome</keyword>
<keyword evidence="5 6" id="KW-0472">Membrane</keyword>
<comment type="caution">
    <text evidence="8">The sequence shown here is derived from an EMBL/GenBank/DDBJ whole genome shotgun (WGS) entry which is preliminary data.</text>
</comment>
<dbReference type="RefSeq" id="WP_309145361.1">
    <property type="nucleotide sequence ID" value="NZ_JANHOF010000014.1"/>
</dbReference>
<evidence type="ECO:0000256" key="1">
    <source>
        <dbReference type="ARBA" id="ARBA00004651"/>
    </source>
</evidence>
<proteinExistence type="predicted"/>
<dbReference type="InterPro" id="IPR027379">
    <property type="entry name" value="CLS_N"/>
</dbReference>
<evidence type="ECO:0000256" key="3">
    <source>
        <dbReference type="ARBA" id="ARBA00022692"/>
    </source>
</evidence>